<dbReference type="PANTHER" id="PTHR31239:SF2">
    <property type="entry name" value="NICOLIN-1"/>
    <property type="match status" value="1"/>
</dbReference>
<evidence type="ECO:0000313" key="2">
    <source>
        <dbReference type="Proteomes" id="UP000728185"/>
    </source>
</evidence>
<dbReference type="GO" id="GO:0005654">
    <property type="term" value="C:nucleoplasm"/>
    <property type="evidence" value="ECO:0007669"/>
    <property type="project" value="TreeGrafter"/>
</dbReference>
<sequence>MDEVTIRRELTKPICLCNEPDALPGCVLKVFEFEDTKPKYLKEIHFSNYYTGRVSAKVCIEDAVSFMPFWIDLFRIQLMPFYHYCPGSCADVKVTLPINFKTVESPQRIKRVVFLLQQPSPTWKEYSINQVKFYSNYSANGQNGILLGCEKEAEKSDQKFNRDELSETLKRIHEILEHQRGNNISDSTVRYDLNQLNDARFDVK</sequence>
<protein>
    <submittedName>
        <fullName evidence="1">Uncharacterized protein</fullName>
    </submittedName>
</protein>
<dbReference type="Proteomes" id="UP000728185">
    <property type="component" value="Unassembled WGS sequence"/>
</dbReference>
<proteinExistence type="predicted"/>
<organism evidence="1 2">
    <name type="scientific">Fasciolopsis buskii</name>
    <dbReference type="NCBI Taxonomy" id="27845"/>
    <lineage>
        <taxon>Eukaryota</taxon>
        <taxon>Metazoa</taxon>
        <taxon>Spiralia</taxon>
        <taxon>Lophotrochozoa</taxon>
        <taxon>Platyhelminthes</taxon>
        <taxon>Trematoda</taxon>
        <taxon>Digenea</taxon>
        <taxon>Plagiorchiida</taxon>
        <taxon>Echinostomata</taxon>
        <taxon>Echinostomatoidea</taxon>
        <taxon>Fasciolidae</taxon>
        <taxon>Fasciolopsis</taxon>
    </lineage>
</organism>
<reference evidence="1" key="1">
    <citation type="submission" date="2019-05" db="EMBL/GenBank/DDBJ databases">
        <title>Annotation for the trematode Fasciolopsis buski.</title>
        <authorList>
            <person name="Choi Y.-J."/>
        </authorList>
    </citation>
    <scope>NUCLEOTIDE SEQUENCE</scope>
    <source>
        <strain evidence="1">HT</strain>
        <tissue evidence="1">Whole worm</tissue>
    </source>
</reference>
<dbReference type="AlphaFoldDB" id="A0A8E0RYM8"/>
<dbReference type="EMBL" id="LUCM01006373">
    <property type="protein sequence ID" value="KAA0191369.1"/>
    <property type="molecule type" value="Genomic_DNA"/>
</dbReference>
<dbReference type="InterPro" id="IPR040235">
    <property type="entry name" value="Nicolin-1"/>
</dbReference>
<comment type="caution">
    <text evidence="1">The sequence shown here is derived from an EMBL/GenBank/DDBJ whole genome shotgun (WGS) entry which is preliminary data.</text>
</comment>
<dbReference type="OrthoDB" id="73161at2759"/>
<name>A0A8E0RYM8_9TREM</name>
<dbReference type="PANTHER" id="PTHR31239">
    <property type="entry name" value="NICOLIN 1"/>
    <property type="match status" value="1"/>
</dbReference>
<gene>
    <name evidence="1" type="ORF">FBUS_04713</name>
</gene>
<keyword evidence="2" id="KW-1185">Reference proteome</keyword>
<accession>A0A8E0RYM8</accession>
<evidence type="ECO:0000313" key="1">
    <source>
        <dbReference type="EMBL" id="KAA0191369.1"/>
    </source>
</evidence>